<dbReference type="AlphaFoldDB" id="A0A9P9E7U5"/>
<accession>A0A9P9E7U5</accession>
<feature type="region of interest" description="Disordered" evidence="1">
    <location>
        <begin position="167"/>
        <end position="194"/>
    </location>
</feature>
<reference evidence="2" key="1">
    <citation type="journal article" date="2021" name="Nat. Commun.">
        <title>Genetic determinants of endophytism in the Arabidopsis root mycobiome.</title>
        <authorList>
            <person name="Mesny F."/>
            <person name="Miyauchi S."/>
            <person name="Thiergart T."/>
            <person name="Pickel B."/>
            <person name="Atanasova L."/>
            <person name="Karlsson M."/>
            <person name="Huettel B."/>
            <person name="Barry K.W."/>
            <person name="Haridas S."/>
            <person name="Chen C."/>
            <person name="Bauer D."/>
            <person name="Andreopoulos W."/>
            <person name="Pangilinan J."/>
            <person name="LaButti K."/>
            <person name="Riley R."/>
            <person name="Lipzen A."/>
            <person name="Clum A."/>
            <person name="Drula E."/>
            <person name="Henrissat B."/>
            <person name="Kohler A."/>
            <person name="Grigoriev I.V."/>
            <person name="Martin F.M."/>
            <person name="Hacquard S."/>
        </authorList>
    </citation>
    <scope>NUCLEOTIDE SEQUENCE</scope>
    <source>
        <strain evidence="2">MPI-CAGE-CH-0243</strain>
    </source>
</reference>
<sequence length="376" mass="41335">MSTVGEPRTSRMKKLMLPRRWRAPRPPTPRWRSIRDSEKAADIPRIPALSFFEPDTPIAEEMPAMLPQYQPASPFELVNLLNAEDEGDVLIHVDTCVTDDSDEVDTLSQLGSGTLTPWHSPMSYVEDREDDDIEELELEKMNEFIPLEVTLPSPLFSPRWMFPRSPPCPPLTRSPSSLKSPMAQSHVSSGSTSSTISSISLSASSCSTAPTSRCPSTCETELEVQIPSPFKLRAIGWDMDSPVRLHFGSTKRNSGALRASIIERRLGIRDDGEGGGGRRLGISVDLVRQATTRREQAGVRRGPTSTNRANGTGYWKYPNNKGAGAMEDGLGNWIPSFSYYCETNNCNFEAMMEEGKGEACETGGRHLDGQAPNASG</sequence>
<protein>
    <submittedName>
        <fullName evidence="2">Uncharacterized protein</fullName>
    </submittedName>
</protein>
<evidence type="ECO:0000313" key="3">
    <source>
        <dbReference type="Proteomes" id="UP000700596"/>
    </source>
</evidence>
<organism evidence="2 3">
    <name type="scientific">Dendryphion nanum</name>
    <dbReference type="NCBI Taxonomy" id="256645"/>
    <lineage>
        <taxon>Eukaryota</taxon>
        <taxon>Fungi</taxon>
        <taxon>Dikarya</taxon>
        <taxon>Ascomycota</taxon>
        <taxon>Pezizomycotina</taxon>
        <taxon>Dothideomycetes</taxon>
        <taxon>Pleosporomycetidae</taxon>
        <taxon>Pleosporales</taxon>
        <taxon>Torulaceae</taxon>
        <taxon>Dendryphion</taxon>
    </lineage>
</organism>
<feature type="region of interest" description="Disordered" evidence="1">
    <location>
        <begin position="1"/>
        <end position="38"/>
    </location>
</feature>
<dbReference type="EMBL" id="JAGMWT010000003">
    <property type="protein sequence ID" value="KAH7132397.1"/>
    <property type="molecule type" value="Genomic_DNA"/>
</dbReference>
<evidence type="ECO:0000313" key="2">
    <source>
        <dbReference type="EMBL" id="KAH7132397.1"/>
    </source>
</evidence>
<feature type="compositionally biased region" description="Polar residues" evidence="1">
    <location>
        <begin position="173"/>
        <end position="187"/>
    </location>
</feature>
<keyword evidence="3" id="KW-1185">Reference proteome</keyword>
<feature type="compositionally biased region" description="Basic residues" evidence="1">
    <location>
        <begin position="10"/>
        <end position="23"/>
    </location>
</feature>
<dbReference type="OrthoDB" id="10633068at2759"/>
<gene>
    <name evidence="2" type="ORF">B0J11DRAFT_600918</name>
</gene>
<dbReference type="Proteomes" id="UP000700596">
    <property type="component" value="Unassembled WGS sequence"/>
</dbReference>
<comment type="caution">
    <text evidence="2">The sequence shown here is derived from an EMBL/GenBank/DDBJ whole genome shotgun (WGS) entry which is preliminary data.</text>
</comment>
<evidence type="ECO:0000256" key="1">
    <source>
        <dbReference type="SAM" id="MobiDB-lite"/>
    </source>
</evidence>
<name>A0A9P9E7U5_9PLEO</name>
<proteinExistence type="predicted"/>
<feature type="region of interest" description="Disordered" evidence="1">
    <location>
        <begin position="291"/>
        <end position="313"/>
    </location>
</feature>